<dbReference type="Pfam" id="PF00069">
    <property type="entry name" value="Pkinase"/>
    <property type="match status" value="2"/>
</dbReference>
<evidence type="ECO:0000256" key="6">
    <source>
        <dbReference type="ARBA" id="ARBA00022692"/>
    </source>
</evidence>
<dbReference type="InterPro" id="IPR001881">
    <property type="entry name" value="EGF-like_Ca-bd_dom"/>
</dbReference>
<evidence type="ECO:0000256" key="20">
    <source>
        <dbReference type="PROSITE-ProRule" id="PRU10141"/>
    </source>
</evidence>
<evidence type="ECO:0000256" key="21">
    <source>
        <dbReference type="SAM" id="Phobius"/>
    </source>
</evidence>
<dbReference type="Pfam" id="PF07645">
    <property type="entry name" value="EGF_CA"/>
    <property type="match status" value="2"/>
</dbReference>
<dbReference type="GO" id="GO:0004674">
    <property type="term" value="F:protein serine/threonine kinase activity"/>
    <property type="evidence" value="ECO:0007669"/>
    <property type="project" value="UniProtKB-KW"/>
</dbReference>
<dbReference type="Proteomes" id="UP000326396">
    <property type="component" value="Linkage Group LG1"/>
</dbReference>
<dbReference type="PANTHER" id="PTHR27005:SF400">
    <property type="entry name" value="PROTEIN KINASE DOMAIN-CONTAINING PROTEIN"/>
    <property type="match status" value="1"/>
</dbReference>
<dbReference type="FunFam" id="1.10.510.10:FF:000084">
    <property type="entry name" value="Wall-associated receptor kinase 2"/>
    <property type="match status" value="2"/>
</dbReference>
<keyword evidence="10" id="KW-0418">Kinase</keyword>
<evidence type="ECO:0000256" key="10">
    <source>
        <dbReference type="ARBA" id="ARBA00022777"/>
    </source>
</evidence>
<gene>
    <name evidence="24" type="ORF">E3N88_01023</name>
</gene>
<dbReference type="PANTHER" id="PTHR27005">
    <property type="entry name" value="WALL-ASSOCIATED RECEPTOR KINASE-LIKE 21"/>
    <property type="match status" value="1"/>
</dbReference>
<dbReference type="PROSITE" id="PS01187">
    <property type="entry name" value="EGF_CA"/>
    <property type="match status" value="2"/>
</dbReference>
<dbReference type="AlphaFoldDB" id="A0A5N6Q186"/>
<dbReference type="SMART" id="SM00179">
    <property type="entry name" value="EGF_CA"/>
    <property type="match status" value="3"/>
</dbReference>
<keyword evidence="14 19" id="KW-1015">Disulfide bond</keyword>
<feature type="domain" description="Protein kinase" evidence="22">
    <location>
        <begin position="386"/>
        <end position="669"/>
    </location>
</feature>
<keyword evidence="7" id="KW-0732">Signal</keyword>
<name>A0A5N6Q186_9ASTR</name>
<feature type="disulfide bond" evidence="19">
    <location>
        <begin position="242"/>
        <end position="259"/>
    </location>
</feature>
<evidence type="ECO:0000256" key="7">
    <source>
        <dbReference type="ARBA" id="ARBA00022729"/>
    </source>
</evidence>
<keyword evidence="9 20" id="KW-0547">Nucleotide-binding</keyword>
<evidence type="ECO:0000256" key="9">
    <source>
        <dbReference type="ARBA" id="ARBA00022741"/>
    </source>
</evidence>
<evidence type="ECO:0008006" key="26">
    <source>
        <dbReference type="Google" id="ProtNLM"/>
    </source>
</evidence>
<dbReference type="InterPro" id="IPR000719">
    <property type="entry name" value="Prot_kinase_dom"/>
</dbReference>
<dbReference type="Gene3D" id="1.10.510.10">
    <property type="entry name" value="Transferase(Phosphotransferase) domain 1"/>
    <property type="match status" value="2"/>
</dbReference>
<evidence type="ECO:0000313" key="25">
    <source>
        <dbReference type="Proteomes" id="UP000326396"/>
    </source>
</evidence>
<organism evidence="24 25">
    <name type="scientific">Mikania micrantha</name>
    <name type="common">bitter vine</name>
    <dbReference type="NCBI Taxonomy" id="192012"/>
    <lineage>
        <taxon>Eukaryota</taxon>
        <taxon>Viridiplantae</taxon>
        <taxon>Streptophyta</taxon>
        <taxon>Embryophyta</taxon>
        <taxon>Tracheophyta</taxon>
        <taxon>Spermatophyta</taxon>
        <taxon>Magnoliopsida</taxon>
        <taxon>eudicotyledons</taxon>
        <taxon>Gunneridae</taxon>
        <taxon>Pentapetalae</taxon>
        <taxon>asterids</taxon>
        <taxon>campanulids</taxon>
        <taxon>Asterales</taxon>
        <taxon>Asteraceae</taxon>
        <taxon>Asteroideae</taxon>
        <taxon>Heliantheae alliance</taxon>
        <taxon>Eupatorieae</taxon>
        <taxon>Mikania</taxon>
    </lineage>
</organism>
<dbReference type="PROSITE" id="PS50026">
    <property type="entry name" value="EGF_3"/>
    <property type="match status" value="3"/>
</dbReference>
<evidence type="ECO:0000313" key="24">
    <source>
        <dbReference type="EMBL" id="KAD7477887.1"/>
    </source>
</evidence>
<dbReference type="Gene3D" id="3.30.200.20">
    <property type="entry name" value="Phosphorylase Kinase, domain 1"/>
    <property type="match status" value="2"/>
</dbReference>
<dbReference type="Pfam" id="PF13947">
    <property type="entry name" value="GUB_WAK_bind"/>
    <property type="match status" value="1"/>
</dbReference>
<dbReference type="OrthoDB" id="4062651at2759"/>
<evidence type="ECO:0000256" key="14">
    <source>
        <dbReference type="ARBA" id="ARBA00023157"/>
    </source>
</evidence>
<feature type="binding site" evidence="20">
    <location>
        <position position="414"/>
    </location>
    <ligand>
        <name>ATP</name>
        <dbReference type="ChEBI" id="CHEBI:30616"/>
    </ligand>
</feature>
<evidence type="ECO:0000256" key="4">
    <source>
        <dbReference type="ARBA" id="ARBA00022553"/>
    </source>
</evidence>
<keyword evidence="25" id="KW-1185">Reference proteome</keyword>
<keyword evidence="13 21" id="KW-0472">Membrane</keyword>
<dbReference type="SMART" id="SM00181">
    <property type="entry name" value="EGF"/>
    <property type="match status" value="3"/>
</dbReference>
<keyword evidence="12 21" id="KW-1133">Transmembrane helix</keyword>
<dbReference type="GO" id="GO:0005509">
    <property type="term" value="F:calcium ion binding"/>
    <property type="evidence" value="ECO:0007669"/>
    <property type="project" value="InterPro"/>
</dbReference>
<proteinExistence type="predicted"/>
<keyword evidence="5" id="KW-0808">Transferase</keyword>
<evidence type="ECO:0000259" key="23">
    <source>
        <dbReference type="PROSITE" id="PS50026"/>
    </source>
</evidence>
<dbReference type="InterPro" id="IPR011009">
    <property type="entry name" value="Kinase-like_dom_sf"/>
</dbReference>
<dbReference type="SMART" id="SM00220">
    <property type="entry name" value="S_TKc"/>
    <property type="match status" value="2"/>
</dbReference>
<comment type="catalytic activity">
    <reaction evidence="17">
        <text>L-threonyl-[protein] + ATP = O-phospho-L-threonyl-[protein] + ADP + H(+)</text>
        <dbReference type="Rhea" id="RHEA:46608"/>
        <dbReference type="Rhea" id="RHEA-COMP:11060"/>
        <dbReference type="Rhea" id="RHEA-COMP:11605"/>
        <dbReference type="ChEBI" id="CHEBI:15378"/>
        <dbReference type="ChEBI" id="CHEBI:30013"/>
        <dbReference type="ChEBI" id="CHEBI:30616"/>
        <dbReference type="ChEBI" id="CHEBI:61977"/>
        <dbReference type="ChEBI" id="CHEBI:456216"/>
    </reaction>
</comment>
<keyword evidence="15" id="KW-0325">Glycoprotein</keyword>
<evidence type="ECO:0000256" key="15">
    <source>
        <dbReference type="ARBA" id="ARBA00023180"/>
    </source>
</evidence>
<keyword evidence="8" id="KW-0677">Repeat</keyword>
<dbReference type="PROSITE" id="PS00108">
    <property type="entry name" value="PROTEIN_KINASE_ST"/>
    <property type="match status" value="2"/>
</dbReference>
<reference evidence="24 25" key="1">
    <citation type="submission" date="2019-05" db="EMBL/GenBank/DDBJ databases">
        <title>Mikania micrantha, genome provides insights into the molecular mechanism of rapid growth.</title>
        <authorList>
            <person name="Liu B."/>
        </authorList>
    </citation>
    <scope>NUCLEOTIDE SEQUENCE [LARGE SCALE GENOMIC DNA]</scope>
    <source>
        <strain evidence="24">NLD-2019</strain>
        <tissue evidence="24">Leaf</tissue>
    </source>
</reference>
<dbReference type="PROSITE" id="PS00010">
    <property type="entry name" value="ASX_HYDROXYL"/>
    <property type="match status" value="2"/>
</dbReference>
<keyword evidence="6 21" id="KW-0812">Transmembrane</keyword>
<feature type="transmembrane region" description="Helical" evidence="21">
    <location>
        <begin position="314"/>
        <end position="337"/>
    </location>
</feature>
<evidence type="ECO:0000256" key="5">
    <source>
        <dbReference type="ARBA" id="ARBA00022679"/>
    </source>
</evidence>
<evidence type="ECO:0000256" key="12">
    <source>
        <dbReference type="ARBA" id="ARBA00022989"/>
    </source>
</evidence>
<comment type="caution">
    <text evidence="24">The sequence shown here is derived from an EMBL/GenBank/DDBJ whole genome shotgun (WGS) entry which is preliminary data.</text>
</comment>
<feature type="transmembrane region" description="Helical" evidence="21">
    <location>
        <begin position="795"/>
        <end position="819"/>
    </location>
</feature>
<comment type="catalytic activity">
    <reaction evidence="16">
        <text>L-seryl-[protein] + ATP = O-phospho-L-seryl-[protein] + ADP + H(+)</text>
        <dbReference type="Rhea" id="RHEA:17989"/>
        <dbReference type="Rhea" id="RHEA-COMP:9863"/>
        <dbReference type="Rhea" id="RHEA-COMP:11604"/>
        <dbReference type="ChEBI" id="CHEBI:15378"/>
        <dbReference type="ChEBI" id="CHEBI:29999"/>
        <dbReference type="ChEBI" id="CHEBI:30616"/>
        <dbReference type="ChEBI" id="CHEBI:83421"/>
        <dbReference type="ChEBI" id="CHEBI:456216"/>
    </reaction>
</comment>
<evidence type="ECO:0000256" key="17">
    <source>
        <dbReference type="ARBA" id="ARBA00047951"/>
    </source>
</evidence>
<feature type="domain" description="Protein kinase" evidence="22">
    <location>
        <begin position="867"/>
        <end position="1150"/>
    </location>
</feature>
<dbReference type="GO" id="GO:0007166">
    <property type="term" value="P:cell surface receptor signaling pathway"/>
    <property type="evidence" value="ECO:0007669"/>
    <property type="project" value="InterPro"/>
</dbReference>
<keyword evidence="2" id="KW-0723">Serine/threonine-protein kinase</keyword>
<dbReference type="InterPro" id="IPR018097">
    <property type="entry name" value="EGF_Ca-bd_CS"/>
</dbReference>
<evidence type="ECO:0000256" key="11">
    <source>
        <dbReference type="ARBA" id="ARBA00022840"/>
    </source>
</evidence>
<dbReference type="FunFam" id="3.30.200.20:FF:000043">
    <property type="entry name" value="Wall-associated receptor kinase 2"/>
    <property type="match status" value="2"/>
</dbReference>
<keyword evidence="4" id="KW-0597">Phosphoprotein</keyword>
<dbReference type="PROSITE" id="PS00107">
    <property type="entry name" value="PROTEIN_KINASE_ATP"/>
    <property type="match status" value="2"/>
</dbReference>
<evidence type="ECO:0000256" key="16">
    <source>
        <dbReference type="ARBA" id="ARBA00047558"/>
    </source>
</evidence>
<dbReference type="InterPro" id="IPR025287">
    <property type="entry name" value="WAK_GUB"/>
</dbReference>
<dbReference type="Gene3D" id="2.10.25.10">
    <property type="entry name" value="Laminin"/>
    <property type="match status" value="2"/>
</dbReference>
<feature type="binding site" evidence="20">
    <location>
        <position position="896"/>
    </location>
    <ligand>
        <name>ATP</name>
        <dbReference type="ChEBI" id="CHEBI:30616"/>
    </ligand>
</feature>
<sequence length="1174" mass="130782">MVVDGSTTNNNIAKPNCPTACGNITVPYPFGIGTDCSLDDNSFNLTCDTSNHESPKLFIGNGNLDIYNISDLELRILTIVSNLCYNQTGYSVGYTSYTNIGEYKAFTFSTKNKFTVVGCDDFALISGIDDTYFSGGCYGLCRKEDDVIDGECSGIGCCQASIPKGLTYYNVTLDTLHSHSDVLSFNECGYGFLAEDGKYKFNISDLSTNSSNFINTIESTMPIVLDWVIKSNKSCDAEVNVCKGSSSCYDVEGGGGYRCKCNHGYQGNPYLDQGCQDINECNDQETYPCHGVCINTIGSYNCTCKSGYFGDAKVANGSTIIGLFAVLSGIAVMCFGIRRRKLIRLREKFFEQNGGVLLKQKIESQGSNVAMTLYSTEQLRKATDNYSQDKIIGKGAYGVVYKGVLPDNSVVAIKRSKLVDATQAEQFINEVMILTQVIHRHVVKLLGCCLEEEVPVLVYEFISNNTLFHHIHSRPGGLSWLSWENRLRIATEAASALGYLHSEIAMPVIHRDVKSSNILLNENYTTKISDFGISRLVPLGHQEVPTLIQGTLGYLDPEYFNSSQLTEKSDVYSFGVVLAELMTGKKPIGVDRTNKEKNLATYFVTSVKENRLFEIVEPRLLREGTLEQLQAVGNIVKRCLSFIGDDRPTMREVAMELEGLRKFTTHPWVQQHTCNNNETKSLVLEIEQSDLYDAPLVYGTNELESSSSVAYMMLAENNPRFDKLFFLNQHAYMIFVFLLDIDECNVQGTNPCHGVCINTPGGYDCKCLPGAFGDANITNGCQSVDTKDSEFSSTILIIVIVSGMLAILSGIVGIFFAIMRRKLTRLREKFFEQNGGVLLKQKLKAQGSHDAMTLFSSKQLRKATHNYSRDQIIGKGAYGVVYKGVLSDKCVVAIKKSKVADATQAEQFINELLILTQVIHRNVVKLIGCCLEEEVPLLVYEFISNNTLFYHIHHRLGGMSWLTWENRLRVAIEAANALGYLHSEINMPIIHRDVKSANILLDDNYTAKISDFGASRLVPLDHGQVTTLIQGTLGYLDPEYFNTSQLTEKSDVYSFGVVLAELVTGKKPIGEDRINEEKNLATYFVNSVKGNHLFEIVEPRLLHETTLEQLQALGDLVKRCLSSVGRDRPTMKEVVAELEGLRKFTTHPWVQQQTHYHVRSFFLEVEQDLYDPHS</sequence>
<evidence type="ECO:0000256" key="8">
    <source>
        <dbReference type="ARBA" id="ARBA00022737"/>
    </source>
</evidence>
<dbReference type="CDD" id="cd14066">
    <property type="entry name" value="STKc_IRAK"/>
    <property type="match status" value="2"/>
</dbReference>
<dbReference type="CDD" id="cd00054">
    <property type="entry name" value="EGF_CA"/>
    <property type="match status" value="3"/>
</dbReference>
<comment type="caution">
    <text evidence="19">Lacks conserved residue(s) required for the propagation of feature annotation.</text>
</comment>
<keyword evidence="3 19" id="KW-0245">EGF-like domain</keyword>
<evidence type="ECO:0000259" key="22">
    <source>
        <dbReference type="PROSITE" id="PS50011"/>
    </source>
</evidence>
<feature type="domain" description="EGF-like" evidence="23">
    <location>
        <begin position="740"/>
        <end position="782"/>
    </location>
</feature>
<dbReference type="SUPFAM" id="SSF56112">
    <property type="entry name" value="Protein kinase-like (PK-like)"/>
    <property type="match status" value="2"/>
</dbReference>
<evidence type="ECO:0000256" key="2">
    <source>
        <dbReference type="ARBA" id="ARBA00022527"/>
    </source>
</evidence>
<dbReference type="InterPro" id="IPR008271">
    <property type="entry name" value="Ser/Thr_kinase_AS"/>
</dbReference>
<dbReference type="FunFam" id="2.10.25.10:FF:000038">
    <property type="entry name" value="Fibrillin 2"/>
    <property type="match status" value="1"/>
</dbReference>
<evidence type="ECO:0000256" key="19">
    <source>
        <dbReference type="PROSITE-ProRule" id="PRU00076"/>
    </source>
</evidence>
<dbReference type="InterPro" id="IPR000152">
    <property type="entry name" value="EGF-type_Asp/Asn_hydroxyl_site"/>
</dbReference>
<dbReference type="InterPro" id="IPR045274">
    <property type="entry name" value="WAK-like"/>
</dbReference>
<evidence type="ECO:0000256" key="18">
    <source>
        <dbReference type="ARBA" id="ARBA00058961"/>
    </source>
</evidence>
<evidence type="ECO:0000256" key="3">
    <source>
        <dbReference type="ARBA" id="ARBA00022536"/>
    </source>
</evidence>
<comment type="function">
    <text evidence="18">Serine/threonine-protein kinase that may function as a signaling receptor of extracellular matrix component. Binding to pectin may have significance in the control of cell expansion, morphogenesis and development.</text>
</comment>
<dbReference type="PROSITE" id="PS50011">
    <property type="entry name" value="PROTEIN_KINASE_DOM"/>
    <property type="match status" value="2"/>
</dbReference>
<comment type="subcellular location">
    <subcellularLocation>
        <location evidence="1">Membrane</location>
        <topology evidence="1">Single-pass type I membrane protein</topology>
    </subcellularLocation>
</comment>
<dbReference type="GO" id="GO:0005886">
    <property type="term" value="C:plasma membrane"/>
    <property type="evidence" value="ECO:0007669"/>
    <property type="project" value="TreeGrafter"/>
</dbReference>
<dbReference type="SUPFAM" id="SSF57196">
    <property type="entry name" value="EGF/Laminin"/>
    <property type="match status" value="2"/>
</dbReference>
<dbReference type="InterPro" id="IPR049883">
    <property type="entry name" value="NOTCH1_EGF-like"/>
</dbReference>
<dbReference type="InterPro" id="IPR017441">
    <property type="entry name" value="Protein_kinase_ATP_BS"/>
</dbReference>
<evidence type="ECO:0000256" key="1">
    <source>
        <dbReference type="ARBA" id="ARBA00004479"/>
    </source>
</evidence>
<protein>
    <recommendedName>
        <fullName evidence="26">Protein kinase domain-containing protein</fullName>
    </recommendedName>
</protein>
<dbReference type="GO" id="GO:0005524">
    <property type="term" value="F:ATP binding"/>
    <property type="evidence" value="ECO:0007669"/>
    <property type="project" value="UniProtKB-UniRule"/>
</dbReference>
<feature type="domain" description="EGF-like" evidence="23">
    <location>
        <begin position="231"/>
        <end position="276"/>
    </location>
</feature>
<accession>A0A5N6Q186</accession>
<dbReference type="EMBL" id="SZYD01000001">
    <property type="protein sequence ID" value="KAD7477887.1"/>
    <property type="molecule type" value="Genomic_DNA"/>
</dbReference>
<dbReference type="GO" id="GO:0030247">
    <property type="term" value="F:polysaccharide binding"/>
    <property type="evidence" value="ECO:0007669"/>
    <property type="project" value="InterPro"/>
</dbReference>
<dbReference type="InterPro" id="IPR000742">
    <property type="entry name" value="EGF"/>
</dbReference>
<feature type="domain" description="EGF-like" evidence="23">
    <location>
        <begin position="277"/>
        <end position="311"/>
    </location>
</feature>
<evidence type="ECO:0000256" key="13">
    <source>
        <dbReference type="ARBA" id="ARBA00023136"/>
    </source>
</evidence>
<keyword evidence="11 20" id="KW-0067">ATP-binding</keyword>